<evidence type="ECO:0000313" key="3">
    <source>
        <dbReference type="Proteomes" id="UP000635477"/>
    </source>
</evidence>
<name>A0A8H4XJQ6_9HYPO</name>
<organism evidence="2 3">
    <name type="scientific">Fusarium zealandicum</name>
    <dbReference type="NCBI Taxonomy" id="1053134"/>
    <lineage>
        <taxon>Eukaryota</taxon>
        <taxon>Fungi</taxon>
        <taxon>Dikarya</taxon>
        <taxon>Ascomycota</taxon>
        <taxon>Pezizomycotina</taxon>
        <taxon>Sordariomycetes</taxon>
        <taxon>Hypocreomycetidae</taxon>
        <taxon>Hypocreales</taxon>
        <taxon>Nectriaceae</taxon>
        <taxon>Fusarium</taxon>
        <taxon>Fusarium staphyleae species complex</taxon>
    </lineage>
</organism>
<dbReference type="Proteomes" id="UP000635477">
    <property type="component" value="Unassembled WGS sequence"/>
</dbReference>
<protein>
    <recommendedName>
        <fullName evidence="1">Mei2-like C-terminal RNA recognition motif domain-containing protein</fullName>
    </recommendedName>
</protein>
<feature type="domain" description="Mei2-like C-terminal RNA recognition motif" evidence="1">
    <location>
        <begin position="155"/>
        <end position="212"/>
    </location>
</feature>
<keyword evidence="3" id="KW-1185">Reference proteome</keyword>
<accession>A0A8H4XJQ6</accession>
<reference evidence="2" key="2">
    <citation type="submission" date="2020-05" db="EMBL/GenBank/DDBJ databases">
        <authorList>
            <person name="Kim H.-S."/>
            <person name="Proctor R.H."/>
            <person name="Brown D.W."/>
        </authorList>
    </citation>
    <scope>NUCLEOTIDE SEQUENCE</scope>
    <source>
        <strain evidence="2">NRRL 22465</strain>
    </source>
</reference>
<dbReference type="EMBL" id="JABEYC010000489">
    <property type="protein sequence ID" value="KAF4976778.1"/>
    <property type="molecule type" value="Genomic_DNA"/>
</dbReference>
<evidence type="ECO:0000313" key="2">
    <source>
        <dbReference type="EMBL" id="KAF4976778.1"/>
    </source>
</evidence>
<evidence type="ECO:0000259" key="1">
    <source>
        <dbReference type="Pfam" id="PF04059"/>
    </source>
</evidence>
<sequence length="214" mass="24891">MKRSCENAEHVEQFCQPKEQSTRTVNQNSQASRSRRSCSGMFPSLIVQFMSHQPPRAMAYGTLLTLLPYRTQPRVESLCLTYFVSIGRACKIRAQVSRPLSTPNNHLMLVRRGPHRRSNNSNMVQLKELIAGRDCRTTVLLRNTPNKVDQPMLERIDFANECNVGYAFINFTKAEYIIPFMHDRASSRWNCYKREEISEVSYATIQRRRELLQE</sequence>
<reference evidence="2" key="1">
    <citation type="journal article" date="2020" name="BMC Genomics">
        <title>Correction to: Identification and distribution of gene clusters required for synthesis of sphingolipid metabolism inhibitors in diverse species of the filamentous fungus Fusarium.</title>
        <authorList>
            <person name="Kim H.S."/>
            <person name="Lohmar J.M."/>
            <person name="Busman M."/>
            <person name="Brown D.W."/>
            <person name="Naumann T.A."/>
            <person name="Divon H.H."/>
            <person name="Lysoe E."/>
            <person name="Uhlig S."/>
            <person name="Proctor R.H."/>
        </authorList>
    </citation>
    <scope>NUCLEOTIDE SEQUENCE</scope>
    <source>
        <strain evidence="2">NRRL 22465</strain>
    </source>
</reference>
<dbReference type="AlphaFoldDB" id="A0A8H4XJQ6"/>
<dbReference type="InterPro" id="IPR007201">
    <property type="entry name" value="Mei2-like_Rrm_C"/>
</dbReference>
<gene>
    <name evidence="2" type="ORF">FZEAL_6611</name>
</gene>
<comment type="caution">
    <text evidence="2">The sequence shown here is derived from an EMBL/GenBank/DDBJ whole genome shotgun (WGS) entry which is preliminary data.</text>
</comment>
<dbReference type="Pfam" id="PF04059">
    <property type="entry name" value="RRM_2"/>
    <property type="match status" value="1"/>
</dbReference>
<dbReference type="OrthoDB" id="5106668at2759"/>
<proteinExistence type="predicted"/>